<dbReference type="PRINTS" id="PR00463">
    <property type="entry name" value="EP450I"/>
</dbReference>
<dbReference type="InterPro" id="IPR017972">
    <property type="entry name" value="Cyt_P450_CS"/>
</dbReference>
<proteinExistence type="inferred from homology"/>
<keyword evidence="9" id="KW-0812">Transmembrane</keyword>
<protein>
    <submittedName>
        <fullName evidence="10">Cytochrome P450 monooxygenase pc-2</fullName>
    </submittedName>
</protein>
<evidence type="ECO:0000256" key="4">
    <source>
        <dbReference type="ARBA" id="ARBA00022723"/>
    </source>
</evidence>
<gene>
    <name evidence="10" type="ORF">I314_02077</name>
</gene>
<dbReference type="SUPFAM" id="SSF48264">
    <property type="entry name" value="Cytochrome P450"/>
    <property type="match status" value="1"/>
</dbReference>
<dbReference type="InterPro" id="IPR047146">
    <property type="entry name" value="Cyt_P450_E_CYP52_fungi"/>
</dbReference>
<organism evidence="10 11">
    <name type="scientific">Cryptococcus bacillisporus CA1873</name>
    <dbReference type="NCBI Taxonomy" id="1296111"/>
    <lineage>
        <taxon>Eukaryota</taxon>
        <taxon>Fungi</taxon>
        <taxon>Dikarya</taxon>
        <taxon>Basidiomycota</taxon>
        <taxon>Agaricomycotina</taxon>
        <taxon>Tremellomycetes</taxon>
        <taxon>Tremellales</taxon>
        <taxon>Cryptococcaceae</taxon>
        <taxon>Cryptococcus</taxon>
        <taxon>Cryptococcus gattii species complex</taxon>
    </lineage>
</organism>
<keyword evidence="7 8" id="KW-0503">Monooxygenase</keyword>
<evidence type="ECO:0000313" key="10">
    <source>
        <dbReference type="EMBL" id="KIR67660.1"/>
    </source>
</evidence>
<dbReference type="PANTHER" id="PTHR24287">
    <property type="entry name" value="P450, PUTATIVE (EUROFUNG)-RELATED"/>
    <property type="match status" value="1"/>
</dbReference>
<keyword evidence="4 8" id="KW-0479">Metal-binding</keyword>
<evidence type="ECO:0000256" key="1">
    <source>
        <dbReference type="ARBA" id="ARBA00001971"/>
    </source>
</evidence>
<keyword evidence="9" id="KW-1133">Transmembrane helix</keyword>
<dbReference type="InterPro" id="IPR001128">
    <property type="entry name" value="Cyt_P450"/>
</dbReference>
<evidence type="ECO:0000256" key="6">
    <source>
        <dbReference type="ARBA" id="ARBA00023004"/>
    </source>
</evidence>
<dbReference type="EMBL" id="KN848892">
    <property type="protein sequence ID" value="KIR67660.1"/>
    <property type="molecule type" value="Genomic_DNA"/>
</dbReference>
<accession>A0ABR5BFP1</accession>
<dbReference type="Pfam" id="PF00067">
    <property type="entry name" value="p450"/>
    <property type="match status" value="1"/>
</dbReference>
<keyword evidence="11" id="KW-1185">Reference proteome</keyword>
<keyword evidence="3 8" id="KW-0349">Heme</keyword>
<evidence type="ECO:0000256" key="8">
    <source>
        <dbReference type="RuleBase" id="RU000461"/>
    </source>
</evidence>
<evidence type="ECO:0000313" key="11">
    <source>
        <dbReference type="Proteomes" id="UP000053800"/>
    </source>
</evidence>
<keyword evidence="5 8" id="KW-0560">Oxidoreductase</keyword>
<evidence type="ECO:0000256" key="5">
    <source>
        <dbReference type="ARBA" id="ARBA00023002"/>
    </source>
</evidence>
<comment type="cofactor">
    <cofactor evidence="1">
        <name>heme</name>
        <dbReference type="ChEBI" id="CHEBI:30413"/>
    </cofactor>
</comment>
<dbReference type="Gene3D" id="1.10.630.10">
    <property type="entry name" value="Cytochrome P450"/>
    <property type="match status" value="1"/>
</dbReference>
<evidence type="ECO:0000256" key="2">
    <source>
        <dbReference type="ARBA" id="ARBA00010617"/>
    </source>
</evidence>
<dbReference type="GO" id="GO:0004497">
    <property type="term" value="F:monooxygenase activity"/>
    <property type="evidence" value="ECO:0007669"/>
    <property type="project" value="UniProtKB-KW"/>
</dbReference>
<evidence type="ECO:0000256" key="7">
    <source>
        <dbReference type="ARBA" id="ARBA00023033"/>
    </source>
</evidence>
<reference evidence="10 11" key="1">
    <citation type="submission" date="2015-01" db="EMBL/GenBank/DDBJ databases">
        <title>The Genome Sequence of Cryptococcus gattii CA1873.</title>
        <authorList>
            <consortium name="The Broad Institute Genomics Platform"/>
            <person name="Cuomo C."/>
            <person name="Litvintseva A."/>
            <person name="Chen Y."/>
            <person name="Heitman J."/>
            <person name="Sun S."/>
            <person name="Springer D."/>
            <person name="Dromer F."/>
            <person name="Young S."/>
            <person name="Zeng Q."/>
            <person name="Gargeya S."/>
            <person name="Abouelleil A."/>
            <person name="Alvarado L."/>
            <person name="Chapman S.B."/>
            <person name="Gainer-Dewar J."/>
            <person name="Goldberg J."/>
            <person name="Griggs A."/>
            <person name="Gujja S."/>
            <person name="Hansen M."/>
            <person name="Howarth C."/>
            <person name="Imamovic A."/>
            <person name="Larimer J."/>
            <person name="Murphy C."/>
            <person name="Naylor J."/>
            <person name="Pearson M."/>
            <person name="Priest M."/>
            <person name="Roberts A."/>
            <person name="Saif S."/>
            <person name="Shea T."/>
            <person name="Sykes S."/>
            <person name="Wortman J."/>
            <person name="Nusbaum C."/>
            <person name="Birren B."/>
        </authorList>
    </citation>
    <scope>NUCLEOTIDE SEQUENCE [LARGE SCALE GENOMIC DNA]</scope>
    <source>
        <strain evidence="10 11">CA1873</strain>
    </source>
</reference>
<dbReference type="PANTHER" id="PTHR24287:SF1">
    <property type="entry name" value="P450, PUTATIVE (EUROFUNG)-RELATED"/>
    <property type="match status" value="1"/>
</dbReference>
<sequence>MKGGRFLLPALFKTLILPPLIAALFTHHFPSLSLSLTALIYLISFPALYVFRSYVALVTSSRKASALGAVDIPRVKGAWPLNIDVLLNWAKSGTEEEVGRMMVLMGRQYGETYNTRVLGEDQIISSDPKVIKHVLIDDFDNFVKGQKFKDRAQGFLGDGIFNSDGDGWKFHRSLMRPFFHPTYISPLHFTVNVQNFFISLPSYGKAFDMQACIGQLAFELAIMWLCGEDMSADASNAERTEEWRKAKREIGWAMTEAQKVVGKRVKIGTVWPLFEIVHDPLERPMKVIRAFFRPIISQALNRKRQRCKLDDQEDAYMIDRLVEATDDVKLVEDQLINVLLASRDTLASLLTFSVYAIVLHPDIAARLKNEIFSVACREREVTKDTIRQLRYSRAFINEVLRLFPPVPLNIRRTLHPSLLPTTNHLAYMPANTSIILATILMQRDPAVWGEDALVFNPDRWLGGGLGKERESFASWNLGPRMCLGQPFALTITHTFLVYFFRHIAHVDTLAGQNTTIQLALDAQPPETVLPKEWMTSEGSDGRTRGGRDRVWIVADVVLAIKGGLWVRFGAENTE</sequence>
<dbReference type="Proteomes" id="UP000053800">
    <property type="component" value="Unassembled WGS sequence"/>
</dbReference>
<comment type="similarity">
    <text evidence="2 8">Belongs to the cytochrome P450 family.</text>
</comment>
<evidence type="ECO:0000256" key="3">
    <source>
        <dbReference type="ARBA" id="ARBA00022617"/>
    </source>
</evidence>
<dbReference type="PRINTS" id="PR00385">
    <property type="entry name" value="P450"/>
</dbReference>
<dbReference type="InterPro" id="IPR002401">
    <property type="entry name" value="Cyt_P450_E_grp-I"/>
</dbReference>
<keyword evidence="6 8" id="KW-0408">Iron</keyword>
<evidence type="ECO:0000256" key="9">
    <source>
        <dbReference type="SAM" id="Phobius"/>
    </source>
</evidence>
<name>A0ABR5BFP1_CRYGA</name>
<feature type="transmembrane region" description="Helical" evidence="9">
    <location>
        <begin position="32"/>
        <end position="51"/>
    </location>
</feature>
<dbReference type="PROSITE" id="PS00086">
    <property type="entry name" value="CYTOCHROME_P450"/>
    <property type="match status" value="1"/>
</dbReference>
<dbReference type="InterPro" id="IPR036396">
    <property type="entry name" value="Cyt_P450_sf"/>
</dbReference>
<keyword evidence="9" id="KW-0472">Membrane</keyword>